<sequence length="347" mass="40213">MNPINLPPPQTPQSRAPTIQTPTPRHFNPESPSPRRRNTVGQDARDLTFASFTNNRATAEKQTGYEDVVRLLDTVASATLEERTLTDSYESRIRELEAENAELMRVGRADNPLSTQAAKALAMVRSLQSTLFTEREGFAVREAGLTTRVWGLETAVTDSLRDLLRERRVREEVEWQVWPRGRDKEESMLDEIECRVCKVRQKQEEQGVVGRAEREQAQRREEEVQRREEEDSRRRREETLRRRGEDELKKTQAAAGEKMEVANDEIRALRKEIKALSMLKGHKEDTESELDMLKEGMKRIERIAMMYGPLEDEMGLLDAIETWKLEFLAVSTKRKKRRKKEEKHGLG</sequence>
<organism evidence="2 3">
    <name type="scientific">Discina gigas</name>
    <dbReference type="NCBI Taxonomy" id="1032678"/>
    <lineage>
        <taxon>Eukaryota</taxon>
        <taxon>Fungi</taxon>
        <taxon>Dikarya</taxon>
        <taxon>Ascomycota</taxon>
        <taxon>Pezizomycotina</taxon>
        <taxon>Pezizomycetes</taxon>
        <taxon>Pezizales</taxon>
        <taxon>Discinaceae</taxon>
        <taxon>Discina</taxon>
    </lineage>
</organism>
<proteinExistence type="predicted"/>
<name>A0ABR3G5T6_9PEZI</name>
<reference evidence="2 3" key="1">
    <citation type="submission" date="2024-02" db="EMBL/GenBank/DDBJ databases">
        <title>Discinaceae phylogenomics.</title>
        <authorList>
            <person name="Dirks A.C."/>
            <person name="James T.Y."/>
        </authorList>
    </citation>
    <scope>NUCLEOTIDE SEQUENCE [LARGE SCALE GENOMIC DNA]</scope>
    <source>
        <strain evidence="2 3">ACD0624</strain>
    </source>
</reference>
<dbReference type="Proteomes" id="UP001447188">
    <property type="component" value="Unassembled WGS sequence"/>
</dbReference>
<dbReference type="EMBL" id="JBBBZM010000271">
    <property type="protein sequence ID" value="KAL0631279.1"/>
    <property type="molecule type" value="Genomic_DNA"/>
</dbReference>
<accession>A0ABR3G5T6</accession>
<evidence type="ECO:0000313" key="3">
    <source>
        <dbReference type="Proteomes" id="UP001447188"/>
    </source>
</evidence>
<gene>
    <name evidence="2" type="ORF">Q9L58_009857</name>
</gene>
<protein>
    <submittedName>
        <fullName evidence="2">Uncharacterized protein</fullName>
    </submittedName>
</protein>
<comment type="caution">
    <text evidence="2">The sequence shown here is derived from an EMBL/GenBank/DDBJ whole genome shotgun (WGS) entry which is preliminary data.</text>
</comment>
<feature type="compositionally biased region" description="Polar residues" evidence="1">
    <location>
        <begin position="12"/>
        <end position="23"/>
    </location>
</feature>
<feature type="region of interest" description="Disordered" evidence="1">
    <location>
        <begin position="1"/>
        <end position="44"/>
    </location>
</feature>
<feature type="region of interest" description="Disordered" evidence="1">
    <location>
        <begin position="205"/>
        <end position="258"/>
    </location>
</feature>
<evidence type="ECO:0000256" key="1">
    <source>
        <dbReference type="SAM" id="MobiDB-lite"/>
    </source>
</evidence>
<feature type="compositionally biased region" description="Basic and acidic residues" evidence="1">
    <location>
        <begin position="205"/>
        <end position="250"/>
    </location>
</feature>
<evidence type="ECO:0000313" key="2">
    <source>
        <dbReference type="EMBL" id="KAL0631279.1"/>
    </source>
</evidence>
<keyword evidence="3" id="KW-1185">Reference proteome</keyword>
<feature type="compositionally biased region" description="Pro residues" evidence="1">
    <location>
        <begin position="1"/>
        <end position="11"/>
    </location>
</feature>